<comment type="similarity">
    <text evidence="1 2">Belongs to the small heat shock protein (HSP20) family.</text>
</comment>
<evidence type="ECO:0000313" key="5">
    <source>
        <dbReference type="EMBL" id="SFM64927.1"/>
    </source>
</evidence>
<keyword evidence="6" id="KW-1185">Reference proteome</keyword>
<evidence type="ECO:0000256" key="1">
    <source>
        <dbReference type="PROSITE-ProRule" id="PRU00285"/>
    </source>
</evidence>
<dbReference type="EMBL" id="FOUU01000002">
    <property type="protein sequence ID" value="SFM64927.1"/>
    <property type="molecule type" value="Genomic_DNA"/>
</dbReference>
<dbReference type="STRING" id="39841.SAMN05660836_01013"/>
<organism evidence="5 6">
    <name type="scientific">Thermodesulforhabdus norvegica</name>
    <dbReference type="NCBI Taxonomy" id="39841"/>
    <lineage>
        <taxon>Bacteria</taxon>
        <taxon>Pseudomonadati</taxon>
        <taxon>Thermodesulfobacteriota</taxon>
        <taxon>Syntrophobacteria</taxon>
        <taxon>Syntrophobacterales</taxon>
        <taxon>Thermodesulforhabdaceae</taxon>
        <taxon>Thermodesulforhabdus</taxon>
    </lineage>
</organism>
<feature type="domain" description="SHSP" evidence="3">
    <location>
        <begin position="38"/>
        <end position="150"/>
    </location>
</feature>
<feature type="domain" description="CS" evidence="4">
    <location>
        <begin position="42"/>
        <end position="146"/>
    </location>
</feature>
<dbReference type="Gene3D" id="2.60.40.790">
    <property type="match status" value="1"/>
</dbReference>
<evidence type="ECO:0000313" key="6">
    <source>
        <dbReference type="Proteomes" id="UP000199611"/>
    </source>
</evidence>
<evidence type="ECO:0000256" key="2">
    <source>
        <dbReference type="RuleBase" id="RU003616"/>
    </source>
</evidence>
<dbReference type="PANTHER" id="PTHR11527">
    <property type="entry name" value="HEAT-SHOCK PROTEIN 20 FAMILY MEMBER"/>
    <property type="match status" value="1"/>
</dbReference>
<reference evidence="6" key="1">
    <citation type="submission" date="2016-10" db="EMBL/GenBank/DDBJ databases">
        <authorList>
            <person name="Varghese N."/>
            <person name="Submissions S."/>
        </authorList>
    </citation>
    <scope>NUCLEOTIDE SEQUENCE [LARGE SCALE GENOMIC DNA]</scope>
    <source>
        <strain evidence="6">DSM 9990</strain>
    </source>
</reference>
<name>A0A1I4SKI2_9BACT</name>
<protein>
    <submittedName>
        <fullName evidence="5">Heat shock protein Hsp20</fullName>
    </submittedName>
</protein>
<dbReference type="RefSeq" id="WP_093393956.1">
    <property type="nucleotide sequence ID" value="NZ_FOUU01000002.1"/>
</dbReference>
<dbReference type="InterPro" id="IPR008978">
    <property type="entry name" value="HSP20-like_chaperone"/>
</dbReference>
<dbReference type="SUPFAM" id="SSF49764">
    <property type="entry name" value="HSP20-like chaperones"/>
    <property type="match status" value="1"/>
</dbReference>
<proteinExistence type="inferred from homology"/>
<dbReference type="AlphaFoldDB" id="A0A1I4SKI2"/>
<dbReference type="InterPro" id="IPR002068">
    <property type="entry name" value="A-crystallin/Hsp20_dom"/>
</dbReference>
<dbReference type="Proteomes" id="UP000199611">
    <property type="component" value="Unassembled WGS sequence"/>
</dbReference>
<dbReference type="CDD" id="cd06464">
    <property type="entry name" value="ACD_sHsps-like"/>
    <property type="match status" value="1"/>
</dbReference>
<dbReference type="InterPro" id="IPR007052">
    <property type="entry name" value="CS_dom"/>
</dbReference>
<evidence type="ECO:0000259" key="3">
    <source>
        <dbReference type="PROSITE" id="PS01031"/>
    </source>
</evidence>
<keyword evidence="5" id="KW-0346">Stress response</keyword>
<sequence>MLGLVPRRRSLLDVPSPFDLIDRWFESFELPVLDRVFERDRFWVPAFDVSETDDHIVVKADLPGIDPKELDISITGNVLTVKGEKKQEHEEKGESYHRVERTFGSFTRSFTLPADVDPNGVEATYKDGVLKLMIPKTEKSKRKKIEVKTQ</sequence>
<accession>A0A1I4SKI2</accession>
<dbReference type="OrthoDB" id="9811615at2"/>
<dbReference type="InterPro" id="IPR031107">
    <property type="entry name" value="Small_HSP"/>
</dbReference>
<dbReference type="Pfam" id="PF00011">
    <property type="entry name" value="HSP20"/>
    <property type="match status" value="1"/>
</dbReference>
<dbReference type="PROSITE" id="PS01031">
    <property type="entry name" value="SHSP"/>
    <property type="match status" value="1"/>
</dbReference>
<gene>
    <name evidence="5" type="ORF">SAMN05660836_01013</name>
</gene>
<dbReference type="PROSITE" id="PS51203">
    <property type="entry name" value="CS"/>
    <property type="match status" value="1"/>
</dbReference>
<evidence type="ECO:0000259" key="4">
    <source>
        <dbReference type="PROSITE" id="PS51203"/>
    </source>
</evidence>